<reference evidence="3" key="1">
    <citation type="submission" date="2018-11" db="EMBL/GenBank/DDBJ databases">
        <authorList>
            <person name="Grassa J C."/>
        </authorList>
    </citation>
    <scope>NUCLEOTIDE SEQUENCE [LARGE SCALE GENOMIC DNA]</scope>
</reference>
<dbReference type="InterPro" id="IPR025558">
    <property type="entry name" value="DUF4283"/>
</dbReference>
<evidence type="ECO:0000256" key="1">
    <source>
        <dbReference type="SAM" id="MobiDB-lite"/>
    </source>
</evidence>
<dbReference type="Gramene" id="evm.model.03.385">
    <property type="protein sequence ID" value="cds.evm.model.03.385"/>
    <property type="gene ID" value="evm.TU.03.385"/>
</dbReference>
<dbReference type="Gene3D" id="3.60.10.10">
    <property type="entry name" value="Endonuclease/exonuclease/phosphatase"/>
    <property type="match status" value="1"/>
</dbReference>
<feature type="region of interest" description="Disordered" evidence="1">
    <location>
        <begin position="272"/>
        <end position="292"/>
    </location>
</feature>
<dbReference type="EMBL" id="UZAU01000253">
    <property type="status" value="NOT_ANNOTATED_CDS"/>
    <property type="molecule type" value="Genomic_DNA"/>
</dbReference>
<evidence type="ECO:0000313" key="4">
    <source>
        <dbReference type="Proteomes" id="UP000596661"/>
    </source>
</evidence>
<proteinExistence type="predicted"/>
<evidence type="ECO:0000259" key="2">
    <source>
        <dbReference type="Pfam" id="PF14111"/>
    </source>
</evidence>
<dbReference type="Pfam" id="PF14111">
    <property type="entry name" value="DUF4283"/>
    <property type="match status" value="1"/>
</dbReference>
<feature type="domain" description="DUF4283" evidence="2">
    <location>
        <begin position="352"/>
        <end position="426"/>
    </location>
</feature>
<sequence length="818" mass="92927">MTLELELNFELNANVTRIGVLASFFEWKGVSRSRLKDILVQIWKSGKLKGNWRFKTMRVGPPLSSTQKEKIWTHSHTYVQRTPEIVRELFQTIPNILGFSHGLIPSSKMGSGASSSSSKKGDKRRRKVSHLGNSNMKGTKAPLLIKSNTELAKNLASNLDELVEFQVDVIINFQSAEEATLIKPSPPPSESAFFELSRPFEGLDSLGLNGLGEEVQAVKKKFGRKPVARSLDDEIAAGNEGLDEVEEVTAVDSHEADRLKVTVEMARSQEIQETEIHRSGSSRTKSWAEEVEDDRNVRLDNQQSPGSAKQICETFTKGKTQSRDQLLLFTEPLIRDGIKIAQVDLDEVQEEEKNWNTAVICKVLGANPPVTIFEGFVKRIWGHLGVLQVSKLSMGLIMVKFNDEATRDQVVEAGVVQFDRKPVIVRPQCGFECNDTVRLVPLWIRLHDLGLQYWGTKSLSALVSTIGKPIMVDQHTKDRTRLQYARVLVEMEITDAPPRFIPFFNEFGQLQDQNVEYEWLPANCTQCSKFGHTKATCRHDEFVKQKAEKKEHQQEKSKQPPKKDSKAKAASTIQQEWVVPKKTIPVATASHHGSPKKKVEIGSNSFTLLQEQNEGRVEIQDTVYDLCCLNKIGVCGLLETKLKNDRISEMMTRKFPNWNWYTSPIVENRILIMWRKNFTRVIVVREDPQFIHCYVKLAGYSEAMNVTFVYGFSTGEERKELWEGLIDLKVNAKPWLITGDFNSLFELEDRMGGKDVNLNDIRDSSNWLAQSHLDRPLKTGSGFTWTNNQEGDKRIYSKIDHTFVNEDWNDSFPLTKAL</sequence>
<feature type="region of interest" description="Disordered" evidence="1">
    <location>
        <begin position="545"/>
        <end position="573"/>
    </location>
</feature>
<accession>A0A803P8U6</accession>
<reference evidence="3" key="2">
    <citation type="submission" date="2021-03" db="UniProtKB">
        <authorList>
            <consortium name="EnsemblPlants"/>
        </authorList>
    </citation>
    <scope>IDENTIFICATION</scope>
</reference>
<protein>
    <recommendedName>
        <fullName evidence="2">DUF4283 domain-containing protein</fullName>
    </recommendedName>
</protein>
<dbReference type="PANTHER" id="PTHR33233:SF14">
    <property type="entry name" value="ENDONUCLEASE_EXONUCLEASE_PHOSPHATASE"/>
    <property type="match status" value="1"/>
</dbReference>
<feature type="compositionally biased region" description="Low complexity" evidence="1">
    <location>
        <begin position="107"/>
        <end position="118"/>
    </location>
</feature>
<name>A0A803P8U6_CANSA</name>
<feature type="compositionally biased region" description="Basic and acidic residues" evidence="1">
    <location>
        <begin position="545"/>
        <end position="567"/>
    </location>
</feature>
<dbReference type="InterPro" id="IPR036691">
    <property type="entry name" value="Endo/exonu/phosph_ase_sf"/>
</dbReference>
<keyword evidence="4" id="KW-1185">Reference proteome</keyword>
<organism evidence="3 4">
    <name type="scientific">Cannabis sativa</name>
    <name type="common">Hemp</name>
    <name type="synonym">Marijuana</name>
    <dbReference type="NCBI Taxonomy" id="3483"/>
    <lineage>
        <taxon>Eukaryota</taxon>
        <taxon>Viridiplantae</taxon>
        <taxon>Streptophyta</taxon>
        <taxon>Embryophyta</taxon>
        <taxon>Tracheophyta</taxon>
        <taxon>Spermatophyta</taxon>
        <taxon>Magnoliopsida</taxon>
        <taxon>eudicotyledons</taxon>
        <taxon>Gunneridae</taxon>
        <taxon>Pentapetalae</taxon>
        <taxon>rosids</taxon>
        <taxon>fabids</taxon>
        <taxon>Rosales</taxon>
        <taxon>Cannabaceae</taxon>
        <taxon>Cannabis</taxon>
    </lineage>
</organism>
<evidence type="ECO:0000313" key="3">
    <source>
        <dbReference type="EnsemblPlants" id="cds.evm.model.03.385"/>
    </source>
</evidence>
<dbReference type="PANTHER" id="PTHR33233">
    <property type="entry name" value="ENDONUCLEASE/EXONUCLEASE/PHOSPHATASE"/>
    <property type="match status" value="1"/>
</dbReference>
<dbReference type="EnsemblPlants" id="evm.model.03.385">
    <property type="protein sequence ID" value="cds.evm.model.03.385"/>
    <property type="gene ID" value="evm.TU.03.385"/>
</dbReference>
<dbReference type="Proteomes" id="UP000596661">
    <property type="component" value="Chromosome 3"/>
</dbReference>
<feature type="region of interest" description="Disordered" evidence="1">
    <location>
        <begin position="107"/>
        <end position="139"/>
    </location>
</feature>
<dbReference type="AlphaFoldDB" id="A0A803P8U6"/>
<dbReference type="SUPFAM" id="SSF56219">
    <property type="entry name" value="DNase I-like"/>
    <property type="match status" value="1"/>
</dbReference>